<dbReference type="InterPro" id="IPR000644">
    <property type="entry name" value="CBS_dom"/>
</dbReference>
<dbReference type="InterPro" id="IPR018490">
    <property type="entry name" value="cNMP-bd_dom_sf"/>
</dbReference>
<keyword evidence="1 2" id="KW-0129">CBS domain</keyword>
<dbReference type="InterPro" id="IPR018821">
    <property type="entry name" value="DUF294_put_nucleoTrafse_sb-bd"/>
</dbReference>
<dbReference type="SUPFAM" id="SSF81301">
    <property type="entry name" value="Nucleotidyltransferase"/>
    <property type="match status" value="1"/>
</dbReference>
<dbReference type="Pfam" id="PF00027">
    <property type="entry name" value="cNMP_binding"/>
    <property type="match status" value="1"/>
</dbReference>
<dbReference type="CDD" id="cd04587">
    <property type="entry name" value="CBS_pair_CAP-ED_NT_Pol-beta-like_DUF294_assoc"/>
    <property type="match status" value="1"/>
</dbReference>
<dbReference type="InterPro" id="IPR051257">
    <property type="entry name" value="Diverse_CBS-Domain"/>
</dbReference>
<dbReference type="SUPFAM" id="SSF51206">
    <property type="entry name" value="cAMP-binding domain-like"/>
    <property type="match status" value="1"/>
</dbReference>
<evidence type="ECO:0000259" key="3">
    <source>
        <dbReference type="PROSITE" id="PS50042"/>
    </source>
</evidence>
<dbReference type="Pfam" id="PF10335">
    <property type="entry name" value="DUF294_C"/>
    <property type="match status" value="1"/>
</dbReference>
<evidence type="ECO:0000256" key="1">
    <source>
        <dbReference type="ARBA" id="ARBA00023122"/>
    </source>
</evidence>
<dbReference type="InterPro" id="IPR000595">
    <property type="entry name" value="cNMP-bd_dom"/>
</dbReference>
<dbReference type="OrthoDB" id="9808528at2"/>
<comment type="caution">
    <text evidence="5">The sequence shown here is derived from an EMBL/GenBank/DDBJ whole genome shotgun (WGS) entry which is preliminary data.</text>
</comment>
<feature type="domain" description="Cyclic nucleotide-binding" evidence="3">
    <location>
        <begin position="17"/>
        <end position="116"/>
    </location>
</feature>
<dbReference type="SMART" id="SM00100">
    <property type="entry name" value="cNMP"/>
    <property type="match status" value="1"/>
</dbReference>
<feature type="domain" description="CBS" evidence="4">
    <location>
        <begin position="154"/>
        <end position="212"/>
    </location>
</feature>
<gene>
    <name evidence="5" type="ORF">E4Z66_13690</name>
</gene>
<dbReference type="CDD" id="cd00038">
    <property type="entry name" value="CAP_ED"/>
    <property type="match status" value="1"/>
</dbReference>
<dbReference type="Pfam" id="PF00571">
    <property type="entry name" value="CBS"/>
    <property type="match status" value="2"/>
</dbReference>
<dbReference type="PANTHER" id="PTHR43080">
    <property type="entry name" value="CBS DOMAIN-CONTAINING PROTEIN CBSX3, MITOCHONDRIAL"/>
    <property type="match status" value="1"/>
</dbReference>
<dbReference type="PANTHER" id="PTHR43080:SF2">
    <property type="entry name" value="CBS DOMAIN-CONTAINING PROTEIN"/>
    <property type="match status" value="1"/>
</dbReference>
<name>A0A4S4NBQ7_9RHOB</name>
<dbReference type="EMBL" id="SRKY01000003">
    <property type="protein sequence ID" value="THH36105.1"/>
    <property type="molecule type" value="Genomic_DNA"/>
</dbReference>
<keyword evidence="6" id="KW-1185">Reference proteome</keyword>
<protein>
    <submittedName>
        <fullName evidence="5">CBS domain-containing protein</fullName>
    </submittedName>
</protein>
<dbReference type="Proteomes" id="UP000306602">
    <property type="component" value="Unassembled WGS sequence"/>
</dbReference>
<dbReference type="Gene3D" id="3.10.580.10">
    <property type="entry name" value="CBS-domain"/>
    <property type="match status" value="1"/>
</dbReference>
<evidence type="ECO:0000259" key="4">
    <source>
        <dbReference type="PROSITE" id="PS51371"/>
    </source>
</evidence>
<evidence type="ECO:0000313" key="6">
    <source>
        <dbReference type="Proteomes" id="UP000306602"/>
    </source>
</evidence>
<dbReference type="SMART" id="SM00116">
    <property type="entry name" value="CBS"/>
    <property type="match status" value="2"/>
</dbReference>
<organism evidence="5 6">
    <name type="scientific">Aliishimia ponticola</name>
    <dbReference type="NCBI Taxonomy" id="2499833"/>
    <lineage>
        <taxon>Bacteria</taxon>
        <taxon>Pseudomonadati</taxon>
        <taxon>Pseudomonadota</taxon>
        <taxon>Alphaproteobacteria</taxon>
        <taxon>Rhodobacterales</taxon>
        <taxon>Paracoccaceae</taxon>
        <taxon>Aliishimia</taxon>
    </lineage>
</organism>
<dbReference type="Pfam" id="PF03445">
    <property type="entry name" value="DUF294"/>
    <property type="match status" value="1"/>
</dbReference>
<dbReference type="PROSITE" id="PS51371">
    <property type="entry name" value="CBS"/>
    <property type="match status" value="2"/>
</dbReference>
<feature type="domain" description="CBS" evidence="4">
    <location>
        <begin position="218"/>
        <end position="277"/>
    </location>
</feature>
<dbReference type="GO" id="GO:0008773">
    <property type="term" value="F:[protein-PII] uridylyltransferase activity"/>
    <property type="evidence" value="ECO:0007669"/>
    <property type="project" value="InterPro"/>
</dbReference>
<dbReference type="Gene3D" id="2.60.120.10">
    <property type="entry name" value="Jelly Rolls"/>
    <property type="match status" value="1"/>
</dbReference>
<dbReference type="SUPFAM" id="SSF54631">
    <property type="entry name" value="CBS-domain pair"/>
    <property type="match status" value="1"/>
</dbReference>
<dbReference type="InterPro" id="IPR046342">
    <property type="entry name" value="CBS_dom_sf"/>
</dbReference>
<sequence>MPEDQITPIDRLAQLAPFGRLPAEVLSLLSGELLEKSADADEVIFTEGDDLPGLYVILAGNVEIRSAEEAVVSHRGAGDLIGDRGLLREGIAVLTVRATEPTTMLGITAARFHELMQTVPDFALWFDKARPSQTSPDSDPGGSGLMAVHVADMMSPDPITCAPETTVQDVARMMRDRSISSVLVMKDDSLAGIVTVHDLVNKVLAAGLFGDLEVASVMTDSPVTIRPDALGLDALMMMAERKINHLPVADRRGALVGMIGRTDLMRRQATTASHMASELVAASSAAEMTGVMARLPDLLTHLTNAGTRPGAICRRITDLTDAATRRLLALAEAEIGAPPVPYLWAACGSQGRREQTGVSDQDNCLILDDAATPEHDAYFAQLAQFVSDGLNEIGFVYCPGDMMATNPRWRQPMRVWRGYFANWIDQPDEMAQMLASVMFDLRPISGAATLLDDLQQDTLARAQRNTIFVRQMIGNSLKHAPPLGLFGGISTIRHGDHKNTVDLKHAGVVPIVDLARVYALRGAIAEVGTHERIVAAGAAGVVSATGARDLLDAFDLIAETRLRHQARQIANGTLPDNFLALAELSDLERNHLRDAFLVVRTMQSALSI</sequence>
<evidence type="ECO:0000313" key="5">
    <source>
        <dbReference type="EMBL" id="THH36105.1"/>
    </source>
</evidence>
<evidence type="ECO:0000256" key="2">
    <source>
        <dbReference type="PROSITE-ProRule" id="PRU00703"/>
    </source>
</evidence>
<accession>A0A4S4NBQ7</accession>
<dbReference type="AlphaFoldDB" id="A0A4S4NBQ7"/>
<dbReference type="InterPro" id="IPR005105">
    <property type="entry name" value="GlnD_Uridyltrans_N"/>
</dbReference>
<reference evidence="5 6" key="1">
    <citation type="submission" date="2019-04" db="EMBL/GenBank/DDBJ databases">
        <title>Shimia ponticola sp. nov., isolated from seawater.</title>
        <authorList>
            <person name="Kim Y.-O."/>
            <person name="Yoon J.-H."/>
        </authorList>
    </citation>
    <scope>NUCLEOTIDE SEQUENCE [LARGE SCALE GENOMIC DNA]</scope>
    <source>
        <strain evidence="5 6">MYP11</strain>
    </source>
</reference>
<dbReference type="CDD" id="cd05401">
    <property type="entry name" value="NT_GlnE_GlnD_like"/>
    <property type="match status" value="1"/>
</dbReference>
<dbReference type="RefSeq" id="WP_136463575.1">
    <property type="nucleotide sequence ID" value="NZ_SRKY01000003.1"/>
</dbReference>
<dbReference type="PROSITE" id="PS50042">
    <property type="entry name" value="CNMP_BINDING_3"/>
    <property type="match status" value="1"/>
</dbReference>
<dbReference type="InterPro" id="IPR043519">
    <property type="entry name" value="NT_sf"/>
</dbReference>
<dbReference type="InterPro" id="IPR014710">
    <property type="entry name" value="RmlC-like_jellyroll"/>
</dbReference>
<proteinExistence type="predicted"/>